<name>A0ABY5W864_9ACTN</name>
<dbReference type="SMART" id="SM00823">
    <property type="entry name" value="PKS_PP"/>
    <property type="match status" value="4"/>
</dbReference>
<feature type="domain" description="Aminoacyl-transfer RNA synthetases class-II family profile" evidence="7">
    <location>
        <begin position="3274"/>
        <end position="4016"/>
    </location>
</feature>
<sequence>MPDRLELTGAQAGVWYAHQLDPGPAFTTAACVDIDGELDPVRFEQALRAVVAESDALRARFAETGDGPGQEVAETLEWTLTVLDLDDAAAEAWLRADLATPIDLAAGPAFAQALIRRGPGRWTWYQRCHHIVMDAYTFALLSQRLATVYTALVEAGSIPGRTFGDLADVVAEDARYRASPTWVADRDFWRERLAGIEVPDLASGPVRPSPTFLRRRVTLPAAVGRGLSTLGATRVEALLAAAALYVHRLTGSAEPVLGLPMMGRLGSVAARVPVTAVNVLPLRVPVAPADTVAVLVQRVAAEIKAVRRHQRYRGEDIRRDLGLVGGDRRLIGPWVNIKPFGTTLSFAGLPGTPRYISAGPVDDLSITVDDRGGDVLEIVVDGNPTRYLPSDVDGHATRFAELLAVLAAAPADTPCGRFGLGAVPPPGPAHVLPAAGLTDLWLAQAARTPAATAVVTADGTELSYVELAGRVEALAGVLAARGAVPGRTVAVCLPRTADLLVALLAVQRTGAAYLPLDPDFPADRLAWMVTDSAPALLVTTGAVRAPEVRVPVLRLDRPLPPAAAVPAAPPVVYHPHDAAYVLYTSGSTGRPKGVVVTRENLVNFLLAMRETVPLTAADRLVAVTTVSFDISGLELYLPLLAGAAVVLAPKETVQDPAALTALVRRAGATVVQATPTLWRALADESGGTAALSGLRVLVGGEALPPELAAELRKHAADVTNLYGPTETTIWSTAHRLTDDTVSVGAPIWNTRAYVLDPALRPAPDGFPGELYLAGTGVARGYLGRPGLTASRFVADPYHPGERMYRTGDLARRRPDGTLDVLGRVDHQVKLRGFRIELGEIETVLEADPAVRRAVAVIREDRPGDRRLVAYVTGTAPDPAALRRHAAEALPDYMVPAAIVPLDTLPTTPNGKLDRGALPAPALDAAAPEAFRTPAEELLAGVFADVLGVPAVGPRDDFFALGGHSLLAARVAARVRTVFGTDLALRDVFDAPTVAGLAARIAAGPVAPARPQLLPGTGRDAMSHAQRRLWFLSRLDGPNATYNLPLALDLDGPLDVTALRAALTDLAARHEPLRTVFADRGGEPYPVVREPAVTLAVVAVAGDPANAVAAAVRVPFDIAAETPLRATLFALGPDRHTLLLLVHHIAGDEWSLTPMLDDLATAYAARAAGHAPGWAALPVRYADHAAWQERLPMAEHLAYWRDALAGAPPALRLPADRPRPARATEAGGTVTFPIPPELERALRDLARRHGVTLFMLVQAAVAALLSRLGAGTDIPLGTPVAGRGDDAVERLVGFFVNTVVLRTDVSGDPAFAELLRRVRTADLAALAHQDLPFELLVEELNPERSLAHHPLFQVMVSYQAALPDVAGFPGVRVAPRLVATGTAKFDLTFDVAERPGGLEGSVEYRADLFDPATVRSLADRLLLLLEAVTADPDRRLSTVDLLIGAEREPLHGPPFDAPQRTLAELFAAQVAAAPGAPAVEDGDRTLTYAELDALANRLARRLVAAGAGPERVVAVRLPRSAGLVVAVLAVAKAGACLLPLDVHHPAGRITQQLTDAAPVLVLADEDLTARIASAPVLAVTESDLTLADPTDDTTGPLVPVRPEHPAYIIFTSGSTGRPKGVVVPHAGLAALVASVRAGFGTGPGTRAAQFVSPAVDVAISELAASVLSGGTLVVVPEDARLGAALGEFVTARGITHADLPPALLAALPATAIPAGVTITIGGEAAPPDVVRRWSAGRRLVNAYGPTETTVTATSWTATGDGPVLIGRPDHGRTAQVLDAALRPVPPGVPGELYLGGAGLARGYLGRPALTAERFVADPARPGQRMYRTGDLVRRTADGQLEFLGRTDDQVQIRGFRVEPAEVEAILATHPAVAQAVVVARDARLVAYVVPAGGVGGDATADALRDHAAAVLPAAVVPAVVLLDALPLTAGGKVDKAALPAPAPANAAPAGERPGTPAEETLATLYAGLLGINRDAVGRHDGFFALGGDSILSIQLVSRARDAGLYITPRQVFEHQSVAELAGAAAPVAPAAAAAGGGTGRAPETPVIAWLRELDAPVARYSQALLLRTPAGLDAAGLDHVLRTALAPHDVLRARLATDGDRWALDVPDGPLDLRLQVVTGADLAAEREAAADRLDPEGGVMLQVVWFPDRDRLLLVAHHLVVDGVSWRILAEDLAAAAAGAPRRPAGTPFRAWAAGLHAAVAARAAERDRWHAVLDGPANRLGGRPLDPATDTAGTLRRITVTLDASVTGPLLTTVPDTFRAGVQDVLLAALVLALSRRTGAAAEPLVALEGHGREEQVVPGADLVRTVGWFTSEYPVRLPAAAGGPAAVVRGVKERLRAVPDGGIGYGLLRYLAGDAPAAEPEILFNYLGRFTVADAGDWGIAAELPAAHATADPRMPVRHRLAVNASTVDTADGPVLRTEFAYPAGALADSDARRIADDWLAALVAVQVAANQPGAGALTPSDVPLAGLDAEALDELAARWPGLTDVLPLSPLQQGLYFLASLDDAGADVYTVQQVFTLTGPVDAGRLRAAAVALLERYPNLRGGFDRTAAGRPVQVIPAAAEVPFAELDLSTVDDPADALAGLVAAERRRRFDLQAPPLLRFVLVRLGAGEHRLVLTQHHLLMDGWSGPLAMRDLFQLYAGEPGPAPRPYRDHLAWLAAQDGDAATSAWRDALAGVDEPTLVAPGAPHTAVLPEVAEIVVDEPAAGRLTAAARALGLTLNTVVQGAWALTVAELTGRDDVVFGATVSGRPATLPGVEDMVGLFINTVPVRVRPRPSDTWAGFLARLQAEQAALLDHQYLGLADIQRLTGLGELFDTLTVFESYPTGAAVPAVPGLAIGGGIPVDATHYPLSLVVVPGTRPRLRLEHRPDLYSTAAATAVLSRFSALLESFAADPSARLAALPAAAVVPAQDTLLPVPARTVVDALRETVAARPDAVALRFGAVSLTYAELWSRVECLARVLVARGAGPERVVAVLLPRTEDAVVAWLAVLVSGGVYLPVDASYPAERIDYLLADAAPAVVVTPELLAETADAELPVVDSRSAAYLIYTSGSTGRPKGVVVEHASLMNLYHHHRERIIEPTAGGRRIRAALSAATVFDTSWEGLLWLVAGHELHLLDDETRRDPELFAAYVDRHRIDFLDVTPSLAGPLVAAGLLAEGRHRPALVALGGEAADPRIWTALREASGTVGVNLYGPTECTVDTLLAWVADSVSPSVGGPIGNTRAYVLDGWLRPVLPGVAGELYLSGAQLGRGYLARPGLTAARFVADPFGAGGRMYRTGDVVRWAVDGSLEFVGRADDQVKIRGFRIEPGEVAAVLSEHAGVSQAVVVAVEGRLVAYVVGDPGDLREWAAARLPDHLVPAAVVTLDRIPVTVAGKVDRKALPAPDFTAGAGTPRTPAEEILCGLFAEVLGLPAVGTGDDFFALGGHSLTATALAARIRAVFGTALPIRAVFDAPTVAALAAHLDRAGTDAGPALGVRERPDPLPVSPAQHRLWLHHQLTGPGPTYNVAFALRLTGPLDEAALRAALDDVLARHESLRTVFPTVDGRPAQRILTDPRPRWHIAATTADELPERLAAAARHGFDLAAELLVRPHLFAEGPDRHVLLLLLHHIVTDEWSEGRLVADLGIAYAARTRGAAPDWAPLPVQYADYGLWQHELLGEVQQRQLAFWRDALAGVPAELALPADRPRLAVPSHAGGIVPFAVDAPTHRLVRDLARRTGATAFMVVQAALAALLSRLGAGTDIPLGSPVAGRTDQRLDELAGFFVNTLVLRADVAGDPTFADLVGRVRRTDLAAFGHADVPFERVVEAVNPERSAGRNPLFQVMVAYQHLPAEVPGLPGLDTEPVPVDTGVAQFDLGIVVTEQDGQDGTDGLRGVIEYSADLFDPATVATLAERLVRLLTAAAAAPHRRVSELDVLAPAEHRALEAGWQGINAPRPASTLPGLFAEQLARTPEAIALQDGPRTLTYAELDAHTNRLARRLIAHGTGPERTVMVLLPRSAELFAAELAVAKAGGAYLPVDPAYPAERIAGLAADASPVLVIAAPGTATVPDGPPVLHVDLDPVEPGADAAPVTDADRIAPLRPEHPAYVIYTSGSTGRPKGVVVPHAGLGDLADTFAELWRVRPGDRIAQFASPSFDVTVAELAVTLLRGATLVVVPEAARLGAPFAEFVRDERITHFALPPAALGALPSGVVPPDVTVVTGADRCPPDLVTRWAPTHRMLNAYGPTEATVNSTYWECEPGRPVLIGRPDRNKRAHVLDAALLPVPPGVPGELYLAGAGLARGYLGRPALTAERFVADPFGPPGTVMYRTGDLVRRTADGQLEFLGRADDQVKIRGFRIEPGEIVAVLAEHPDVRHAAVVARADRLVAYVEGAAGNSTVDSEELRAWAARRLPAHMVPAAVVVLDALPRTAGGKVDRAALPEPVLERRVERPATVLQELLTTLFADVLGLDEIGVDEGFFGLGGDSIVALQLVSRARAAGLELSARQVFEHQTVAALAATVVVADGASGPAREPEGAGLGEVPLTPIMGWLRDQDAPIGSVSQALLLRVPSALTRDGLAGVLQALLDRHDALRARWSGSGLFVPPTGTVSATDLLRVVHAAAEADYRAEHAAAVRRLAPEAGRMLQAVWFPGRDRLLLVAHHLVVDGVSWRILAGDLAAAWERTARGERIELPAVGTSLRGWARGLAVAARDRAGELPHWLSTVDTPAAPLGARRVDRARDTVAAQREHTLRLPAGDTRPLLTAVPEVFHAGVQDVLLAGLALAVREWRPATAEHGVLLRLEGHGREEHLVSGSDLTRTVGWFTTEYPVRLDPGGGDAATALKQVKEQLRAVPDAGAGYGLLRYLNPDTADRLAAAPGPEILFNYLGRLATGDATDWVAAPEGEHLGDGLDPAFPVAHPLEINAATADLPTGPELDIRIAYVEGILTAADVTSLGELWLAALARLRAAAEAPGGGGHTPSDLTLVTLSQDEIDEFEDEWRQL</sequence>
<feature type="domain" description="Carrier" evidence="6">
    <location>
        <begin position="1951"/>
        <end position="2027"/>
    </location>
</feature>
<keyword evidence="2" id="KW-0596">Phosphopantetheine</keyword>
<dbReference type="Gene3D" id="3.30.300.30">
    <property type="match status" value="4"/>
</dbReference>
<dbReference type="PANTHER" id="PTHR45527:SF1">
    <property type="entry name" value="FATTY ACID SYNTHASE"/>
    <property type="match status" value="1"/>
</dbReference>
<dbReference type="Proteomes" id="UP001059617">
    <property type="component" value="Chromosome"/>
</dbReference>
<dbReference type="InterPro" id="IPR020845">
    <property type="entry name" value="AMP-binding_CS"/>
</dbReference>
<feature type="domain" description="Carrier" evidence="6">
    <location>
        <begin position="4429"/>
        <end position="4503"/>
    </location>
</feature>
<gene>
    <name evidence="8" type="ORF">Dfulv_14720</name>
</gene>
<protein>
    <submittedName>
        <fullName evidence="8">Amino acid adenylation domain-containing protein</fullName>
    </submittedName>
</protein>
<dbReference type="Gene3D" id="2.30.38.10">
    <property type="entry name" value="Luciferase, Domain 3"/>
    <property type="match status" value="2"/>
</dbReference>
<dbReference type="InterPro" id="IPR010071">
    <property type="entry name" value="AA_adenyl_dom"/>
</dbReference>
<dbReference type="InterPro" id="IPR001242">
    <property type="entry name" value="Condensation_dom"/>
</dbReference>
<dbReference type="InterPro" id="IPR006162">
    <property type="entry name" value="Ppantetheine_attach_site"/>
</dbReference>
<evidence type="ECO:0000259" key="7">
    <source>
        <dbReference type="PROSITE" id="PS50862"/>
    </source>
</evidence>
<dbReference type="Gene3D" id="3.30.559.10">
    <property type="entry name" value="Chloramphenicol acetyltransferase-like domain"/>
    <property type="match status" value="6"/>
</dbReference>
<reference evidence="8" key="2">
    <citation type="submission" date="2022-09" db="EMBL/GenBank/DDBJ databases">
        <title>Biosynthetic gene clusters of Dactylosporangioum fulvum.</title>
        <authorList>
            <person name="Caradec T."/>
        </authorList>
    </citation>
    <scope>NUCLEOTIDE SEQUENCE</scope>
    <source>
        <strain evidence="8">NRRL B-16292</strain>
    </source>
</reference>
<dbReference type="InterPro" id="IPR006195">
    <property type="entry name" value="aa-tRNA-synth_II"/>
</dbReference>
<dbReference type="InterPro" id="IPR036736">
    <property type="entry name" value="ACP-like_sf"/>
</dbReference>
<dbReference type="InterPro" id="IPR042099">
    <property type="entry name" value="ANL_N_sf"/>
</dbReference>
<dbReference type="SUPFAM" id="SSF52777">
    <property type="entry name" value="CoA-dependent acyltransferases"/>
    <property type="match status" value="12"/>
</dbReference>
<dbReference type="PROSITE" id="PS50862">
    <property type="entry name" value="AA_TRNA_LIGASE_II"/>
    <property type="match status" value="1"/>
</dbReference>
<evidence type="ECO:0000313" key="8">
    <source>
        <dbReference type="EMBL" id="UWP85414.1"/>
    </source>
</evidence>
<feature type="domain" description="Carrier" evidence="6">
    <location>
        <begin position="929"/>
        <end position="1004"/>
    </location>
</feature>
<keyword evidence="9" id="KW-1185">Reference proteome</keyword>
<dbReference type="InterPro" id="IPR023213">
    <property type="entry name" value="CAT-like_dom_sf"/>
</dbReference>
<keyword evidence="3" id="KW-0597">Phosphoprotein</keyword>
<dbReference type="InterPro" id="IPR045851">
    <property type="entry name" value="AMP-bd_C_sf"/>
</dbReference>
<evidence type="ECO:0000256" key="5">
    <source>
        <dbReference type="ARBA" id="ARBA00023194"/>
    </source>
</evidence>
<evidence type="ECO:0000256" key="1">
    <source>
        <dbReference type="ARBA" id="ARBA00001957"/>
    </source>
</evidence>
<dbReference type="PROSITE" id="PS00455">
    <property type="entry name" value="AMP_BINDING"/>
    <property type="match status" value="4"/>
</dbReference>
<dbReference type="Gene3D" id="3.40.50.12780">
    <property type="entry name" value="N-terminal domain of ligase-like"/>
    <property type="match status" value="2"/>
</dbReference>
<dbReference type="NCBIfam" id="TIGR01720">
    <property type="entry name" value="NRPS-para261"/>
    <property type="match status" value="2"/>
</dbReference>
<dbReference type="InterPro" id="IPR010060">
    <property type="entry name" value="NRPS_synth"/>
</dbReference>
<comment type="cofactor">
    <cofactor evidence="1">
        <name>pantetheine 4'-phosphate</name>
        <dbReference type="ChEBI" id="CHEBI:47942"/>
    </cofactor>
</comment>
<feature type="domain" description="Carrier" evidence="6">
    <location>
        <begin position="3392"/>
        <end position="3467"/>
    </location>
</feature>
<proteinExistence type="predicted"/>
<dbReference type="Gene3D" id="3.30.559.30">
    <property type="entry name" value="Nonribosomal peptide synthetase, condensation domain"/>
    <property type="match status" value="6"/>
</dbReference>
<dbReference type="CDD" id="cd19543">
    <property type="entry name" value="DCL_NRPS"/>
    <property type="match status" value="1"/>
</dbReference>
<organism evidence="8 9">
    <name type="scientific">Dactylosporangium fulvum</name>
    <dbReference type="NCBI Taxonomy" id="53359"/>
    <lineage>
        <taxon>Bacteria</taxon>
        <taxon>Bacillati</taxon>
        <taxon>Actinomycetota</taxon>
        <taxon>Actinomycetes</taxon>
        <taxon>Micromonosporales</taxon>
        <taxon>Micromonosporaceae</taxon>
        <taxon>Dactylosporangium</taxon>
    </lineage>
</organism>
<dbReference type="Pfam" id="PF13193">
    <property type="entry name" value="AMP-binding_C"/>
    <property type="match status" value="4"/>
</dbReference>
<dbReference type="SUPFAM" id="SSF47336">
    <property type="entry name" value="ACP-like"/>
    <property type="match status" value="4"/>
</dbReference>
<keyword evidence="5" id="KW-0045">Antibiotic biosynthesis</keyword>
<dbReference type="Pfam" id="PF00501">
    <property type="entry name" value="AMP-binding"/>
    <property type="match status" value="4"/>
</dbReference>
<dbReference type="Gene3D" id="3.40.50.980">
    <property type="match status" value="4"/>
</dbReference>
<dbReference type="PROSITE" id="PS50075">
    <property type="entry name" value="CARRIER"/>
    <property type="match status" value="4"/>
</dbReference>
<dbReference type="SUPFAM" id="SSF56801">
    <property type="entry name" value="Acetyl-CoA synthetase-like"/>
    <property type="match status" value="4"/>
</dbReference>
<evidence type="ECO:0000313" key="9">
    <source>
        <dbReference type="Proteomes" id="UP001059617"/>
    </source>
</evidence>
<dbReference type="Gene3D" id="1.10.1200.10">
    <property type="entry name" value="ACP-like"/>
    <property type="match status" value="4"/>
</dbReference>
<dbReference type="NCBIfam" id="TIGR01733">
    <property type="entry name" value="AA-adenyl-dom"/>
    <property type="match status" value="4"/>
</dbReference>
<dbReference type="RefSeq" id="WP_259863529.1">
    <property type="nucleotide sequence ID" value="NZ_CP073720.1"/>
</dbReference>
<evidence type="ECO:0000256" key="3">
    <source>
        <dbReference type="ARBA" id="ARBA00022553"/>
    </source>
</evidence>
<evidence type="ECO:0000256" key="4">
    <source>
        <dbReference type="ARBA" id="ARBA00022737"/>
    </source>
</evidence>
<dbReference type="PROSITE" id="PS00012">
    <property type="entry name" value="PHOSPHOPANTETHEINE"/>
    <property type="match status" value="4"/>
</dbReference>
<dbReference type="InterPro" id="IPR025110">
    <property type="entry name" value="AMP-bd_C"/>
</dbReference>
<accession>A0ABY5W864</accession>
<dbReference type="InterPro" id="IPR000873">
    <property type="entry name" value="AMP-dep_synth/lig_dom"/>
</dbReference>
<keyword evidence="4" id="KW-0677">Repeat</keyword>
<dbReference type="NCBIfam" id="NF003417">
    <property type="entry name" value="PRK04813.1"/>
    <property type="match status" value="5"/>
</dbReference>
<dbReference type="InterPro" id="IPR009081">
    <property type="entry name" value="PP-bd_ACP"/>
</dbReference>
<dbReference type="Pfam" id="PF00668">
    <property type="entry name" value="Condensation"/>
    <property type="match status" value="6"/>
</dbReference>
<evidence type="ECO:0000259" key="6">
    <source>
        <dbReference type="PROSITE" id="PS50075"/>
    </source>
</evidence>
<dbReference type="PANTHER" id="PTHR45527">
    <property type="entry name" value="NONRIBOSOMAL PEPTIDE SYNTHETASE"/>
    <property type="match status" value="1"/>
</dbReference>
<dbReference type="InterPro" id="IPR020806">
    <property type="entry name" value="PKS_PP-bd"/>
</dbReference>
<dbReference type="Pfam" id="PF00550">
    <property type="entry name" value="PP-binding"/>
    <property type="match status" value="4"/>
</dbReference>
<dbReference type="CDD" id="cd05930">
    <property type="entry name" value="A_NRPS"/>
    <property type="match status" value="2"/>
</dbReference>
<dbReference type="EMBL" id="CP073720">
    <property type="protein sequence ID" value="UWP85414.1"/>
    <property type="molecule type" value="Genomic_DNA"/>
</dbReference>
<dbReference type="SMART" id="SM01294">
    <property type="entry name" value="PKS_PP_betabranch"/>
    <property type="match status" value="1"/>
</dbReference>
<reference evidence="8" key="1">
    <citation type="submission" date="2021-04" db="EMBL/GenBank/DDBJ databases">
        <authorList>
            <person name="Hartkoorn R.C."/>
            <person name="Beaudoing E."/>
            <person name="Hot D."/>
        </authorList>
    </citation>
    <scope>NUCLEOTIDE SEQUENCE</scope>
    <source>
        <strain evidence="8">NRRL B-16292</strain>
    </source>
</reference>
<dbReference type="CDD" id="cd19540">
    <property type="entry name" value="LCL_NRPS-like"/>
    <property type="match status" value="2"/>
</dbReference>
<evidence type="ECO:0000256" key="2">
    <source>
        <dbReference type="ARBA" id="ARBA00022450"/>
    </source>
</evidence>